<organism evidence="4 5">
    <name type="scientific">Pseudomonas putida</name>
    <name type="common">Arthrobacter siderocapsulatus</name>
    <dbReference type="NCBI Taxonomy" id="303"/>
    <lineage>
        <taxon>Bacteria</taxon>
        <taxon>Pseudomonadati</taxon>
        <taxon>Pseudomonadota</taxon>
        <taxon>Gammaproteobacteria</taxon>
        <taxon>Pseudomonadales</taxon>
        <taxon>Pseudomonadaceae</taxon>
        <taxon>Pseudomonas</taxon>
    </lineage>
</organism>
<evidence type="ECO:0000313" key="4">
    <source>
        <dbReference type="EMBL" id="ROQ51780.1"/>
    </source>
</evidence>
<evidence type="ECO:0000313" key="5">
    <source>
        <dbReference type="Proteomes" id="UP000269115"/>
    </source>
</evidence>
<feature type="domain" description="FecR N-terminal" evidence="3">
    <location>
        <begin position="13"/>
        <end position="54"/>
    </location>
</feature>
<keyword evidence="1" id="KW-0472">Membrane</keyword>
<gene>
    <name evidence="4" type="ORF">EDF85_2250</name>
</gene>
<keyword evidence="1" id="KW-1133">Transmembrane helix</keyword>
<name>A0A9X8EJ69_PSEPU</name>
<dbReference type="PANTHER" id="PTHR30273">
    <property type="entry name" value="PERIPLASMIC SIGNAL SENSOR AND SIGMA FACTOR ACTIVATOR FECR-RELATED"/>
    <property type="match status" value="1"/>
</dbReference>
<dbReference type="RefSeq" id="WP_123752859.1">
    <property type="nucleotide sequence ID" value="NZ_RJUR01000012.1"/>
</dbReference>
<dbReference type="PANTHER" id="PTHR30273:SF2">
    <property type="entry name" value="PROTEIN FECR"/>
    <property type="match status" value="1"/>
</dbReference>
<evidence type="ECO:0000259" key="3">
    <source>
        <dbReference type="Pfam" id="PF16220"/>
    </source>
</evidence>
<dbReference type="InterPro" id="IPR012373">
    <property type="entry name" value="Ferrdict_sens_TM"/>
</dbReference>
<protein>
    <submittedName>
        <fullName evidence="4">FecR family protein</fullName>
    </submittedName>
</protein>
<evidence type="ECO:0000259" key="2">
    <source>
        <dbReference type="Pfam" id="PF04773"/>
    </source>
</evidence>
<reference evidence="4 5" key="1">
    <citation type="submission" date="2018-11" db="EMBL/GenBank/DDBJ databases">
        <title>Genomic analyses of the natural microbiome of Caenorhabditis elegans.</title>
        <authorList>
            <person name="Samuel B."/>
        </authorList>
    </citation>
    <scope>NUCLEOTIDE SEQUENCE [LARGE SCALE GENOMIC DNA]</scope>
    <source>
        <strain evidence="4 5">BIGb0473</strain>
    </source>
</reference>
<dbReference type="GO" id="GO:0016989">
    <property type="term" value="F:sigma factor antagonist activity"/>
    <property type="evidence" value="ECO:0007669"/>
    <property type="project" value="TreeGrafter"/>
</dbReference>
<dbReference type="AlphaFoldDB" id="A0A9X8EJ69"/>
<accession>A0A9X8EJ69</accession>
<keyword evidence="1" id="KW-0812">Transmembrane</keyword>
<feature type="domain" description="FecR protein" evidence="2">
    <location>
        <begin position="122"/>
        <end position="212"/>
    </location>
</feature>
<dbReference type="Proteomes" id="UP000269115">
    <property type="component" value="Unassembled WGS sequence"/>
</dbReference>
<feature type="transmembrane region" description="Helical" evidence="1">
    <location>
        <begin position="87"/>
        <end position="110"/>
    </location>
</feature>
<dbReference type="PIRSF" id="PIRSF018266">
    <property type="entry name" value="FecR"/>
    <property type="match status" value="1"/>
</dbReference>
<proteinExistence type="predicted"/>
<dbReference type="EMBL" id="RJUR01000012">
    <property type="protein sequence ID" value="ROQ51780.1"/>
    <property type="molecule type" value="Genomic_DNA"/>
</dbReference>
<dbReference type="Pfam" id="PF16220">
    <property type="entry name" value="DUF4880"/>
    <property type="match status" value="1"/>
</dbReference>
<dbReference type="Gene3D" id="3.55.50.30">
    <property type="match status" value="1"/>
</dbReference>
<sequence length="326" mass="34776">MNAPAPPTAEQQQAALAWLGQINQQPARAEGAAFKRWLLADPAHPQAWRQAQALWQQTAAPAARLAAEDAPALEAYLRAMDRPRRRWPARVAGLALAASVVLGVAMGAGWHPANWVDDLGADYVAAVGELKAVTLADQSHLLLDADSAIDVDFSGGQRRVQVRRGAVFFEVTHTGAPFTVQADGGEVRVMGTRFEVRRQPRGTTVTVLSGKVGVTPAPGQAQQVLTAGQQVEYAQGLAGAVQGVDSENRLAWRQGWLNYYQAPLAQVVNDLARHYPGRIVLLDDALAARKVSGSFPAADPLAALDALGAVAGFQRKTLLGRVTLLR</sequence>
<dbReference type="InterPro" id="IPR032623">
    <property type="entry name" value="FecR_N"/>
</dbReference>
<dbReference type="Pfam" id="PF04773">
    <property type="entry name" value="FecR"/>
    <property type="match status" value="1"/>
</dbReference>
<evidence type="ECO:0000256" key="1">
    <source>
        <dbReference type="SAM" id="Phobius"/>
    </source>
</evidence>
<dbReference type="InterPro" id="IPR006860">
    <property type="entry name" value="FecR"/>
</dbReference>
<dbReference type="Gene3D" id="2.60.120.1440">
    <property type="match status" value="1"/>
</dbReference>
<comment type="caution">
    <text evidence="4">The sequence shown here is derived from an EMBL/GenBank/DDBJ whole genome shotgun (WGS) entry which is preliminary data.</text>
</comment>